<proteinExistence type="predicted"/>
<organism evidence="2 3">
    <name type="scientific">Naegleria fowleri</name>
    <name type="common">Brain eating amoeba</name>
    <dbReference type="NCBI Taxonomy" id="5763"/>
    <lineage>
        <taxon>Eukaryota</taxon>
        <taxon>Discoba</taxon>
        <taxon>Heterolobosea</taxon>
        <taxon>Tetramitia</taxon>
        <taxon>Eutetramitia</taxon>
        <taxon>Vahlkampfiidae</taxon>
        <taxon>Naegleria</taxon>
    </lineage>
</organism>
<dbReference type="PANTHER" id="PTHR10138:SF0">
    <property type="entry name" value="TRYPTOPHAN 2,3-DIOXYGENASE"/>
    <property type="match status" value="1"/>
</dbReference>
<comment type="caution">
    <text evidence="2">The sequence shown here is derived from an EMBL/GenBank/DDBJ whole genome shotgun (WGS) entry which is preliminary data.</text>
</comment>
<feature type="region of interest" description="Disordered" evidence="1">
    <location>
        <begin position="354"/>
        <end position="383"/>
    </location>
</feature>
<dbReference type="VEuPathDB" id="AmoebaDB:NfTy_014720"/>
<keyword evidence="3" id="KW-1185">Reference proteome</keyword>
<dbReference type="AlphaFoldDB" id="A0A6A5CC38"/>
<dbReference type="Gene3D" id="1.20.58.480">
    <property type="match status" value="1"/>
</dbReference>
<dbReference type="GO" id="GO:0004833">
    <property type="term" value="F:L-tryptophan 2,3-dioxygenase activity"/>
    <property type="evidence" value="ECO:0007669"/>
    <property type="project" value="InterPro"/>
</dbReference>
<dbReference type="GO" id="GO:0046872">
    <property type="term" value="F:metal ion binding"/>
    <property type="evidence" value="ECO:0007669"/>
    <property type="project" value="InterPro"/>
</dbReference>
<name>A0A6A5CC38_NAEFO</name>
<dbReference type="PANTHER" id="PTHR10138">
    <property type="entry name" value="TRYPTOPHAN 2,3-DIOXYGENASE"/>
    <property type="match status" value="1"/>
</dbReference>
<evidence type="ECO:0000256" key="1">
    <source>
        <dbReference type="SAM" id="MobiDB-lite"/>
    </source>
</evidence>
<evidence type="ECO:0000313" key="3">
    <source>
        <dbReference type="Proteomes" id="UP000444721"/>
    </source>
</evidence>
<evidence type="ECO:0000313" key="2">
    <source>
        <dbReference type="EMBL" id="KAF0982809.1"/>
    </source>
</evidence>
<dbReference type="OMA" id="FITIHQT"/>
<dbReference type="GO" id="GO:0019441">
    <property type="term" value="P:L-tryptophan catabolic process to kynurenine"/>
    <property type="evidence" value="ECO:0007669"/>
    <property type="project" value="InterPro"/>
</dbReference>
<dbReference type="GO" id="GO:0020037">
    <property type="term" value="F:heme binding"/>
    <property type="evidence" value="ECO:0007669"/>
    <property type="project" value="InterPro"/>
</dbReference>
<accession>A0A6A5CC38</accession>
<dbReference type="InterPro" id="IPR004981">
    <property type="entry name" value="Trp_2_3_dOase"/>
</dbReference>
<feature type="region of interest" description="Disordered" evidence="1">
    <location>
        <begin position="1"/>
        <end position="48"/>
    </location>
</feature>
<dbReference type="Pfam" id="PF03301">
    <property type="entry name" value="Trp_dioxygenase"/>
    <property type="match status" value="2"/>
</dbReference>
<dbReference type="VEuPathDB" id="AmoebaDB:FDP41_010788"/>
<dbReference type="EMBL" id="VFQX01000007">
    <property type="protein sequence ID" value="KAF0982809.1"/>
    <property type="molecule type" value="Genomic_DNA"/>
</dbReference>
<dbReference type="GO" id="GO:0019442">
    <property type="term" value="P:L-tryptophan catabolic process to acetyl-CoA"/>
    <property type="evidence" value="ECO:0007669"/>
    <property type="project" value="TreeGrafter"/>
</dbReference>
<gene>
    <name evidence="2" type="ORF">FDP41_010788</name>
</gene>
<reference evidence="2 3" key="1">
    <citation type="journal article" date="2019" name="Sci. Rep.">
        <title>Nanopore sequencing improves the draft genome of the human pathogenic amoeba Naegleria fowleri.</title>
        <authorList>
            <person name="Liechti N."/>
            <person name="Schurch N."/>
            <person name="Bruggmann R."/>
            <person name="Wittwer M."/>
        </authorList>
    </citation>
    <scope>NUCLEOTIDE SEQUENCE [LARGE SCALE GENOMIC DNA]</scope>
    <source>
        <strain evidence="2 3">ATCC 30894</strain>
    </source>
</reference>
<dbReference type="InterPro" id="IPR037217">
    <property type="entry name" value="Trp/Indoleamine_2_3_dOase-like"/>
</dbReference>
<protein>
    <recommendedName>
        <fullName evidence="4">Tryptophan 2,3-dioxygenase</fullName>
    </recommendedName>
</protein>
<feature type="compositionally biased region" description="Low complexity" evidence="1">
    <location>
        <begin position="14"/>
        <end position="46"/>
    </location>
</feature>
<sequence>MDTHTHPVSPLFLSTNTSESASSASSSSSQTPSTSSTTTTTNQNSNAYFGQERFSQPKVISYEELHGIKPVDMDKKVHVTYNNYIMTDSLLRLQDAECKGGLTHHDEHLFIVVHQSFELWFNQILFEVESIQNILKKVFNYAKEHPNEDVDLTVENTQILVHRLERADQILRYSLGTFDILETMHPADFLEFRSVIGPASGFQSVQMRELEVMMGLRESNRRMCGGRTSYETDLQHDIFGLTRLKKRQQEMSIRKLVYRWLEEIVYPKIPGNEFVNIFLERKRENLAFQKSRWFNPETEMEMIEQHIEKEMKPARQWITIEDQELHIKQRTAFKFNSSGGVRSSGGCPFFSQQSSTMMDGETSKNECCPVTQSNGTKRSNEEKIERIKRRRAAILFIMSYRHHYMLSNYANLLDRLVALEEALLMWRTRHVRMVERMIGTRTGTGGSSGVDYLEGTLKYRVFLDLWESRSHFIQTTALPKIQYKSESNQFVFEK</sequence>
<dbReference type="GeneID" id="68118003"/>
<dbReference type="RefSeq" id="XP_044567522.1">
    <property type="nucleotide sequence ID" value="XM_044701123.1"/>
</dbReference>
<dbReference type="VEuPathDB" id="AmoebaDB:NF0024320"/>
<dbReference type="Proteomes" id="UP000444721">
    <property type="component" value="Unassembled WGS sequence"/>
</dbReference>
<dbReference type="SUPFAM" id="SSF140959">
    <property type="entry name" value="Indolic compounds 2,3-dioxygenase-like"/>
    <property type="match status" value="1"/>
</dbReference>
<evidence type="ECO:0008006" key="4">
    <source>
        <dbReference type="Google" id="ProtNLM"/>
    </source>
</evidence>
<dbReference type="OrthoDB" id="447477at2759"/>